<dbReference type="EMBL" id="JAVRFH010000011">
    <property type="protein sequence ID" value="MDT0611370.1"/>
    <property type="molecule type" value="Genomic_DNA"/>
</dbReference>
<feature type="chain" id="PRO_5047454897" description="Secreted protein" evidence="2">
    <location>
        <begin position="24"/>
        <end position="230"/>
    </location>
</feature>
<keyword evidence="4" id="KW-1185">Reference proteome</keyword>
<name>A0ABU3AND6_9ACTN</name>
<feature type="region of interest" description="Disordered" evidence="1">
    <location>
        <begin position="157"/>
        <end position="208"/>
    </location>
</feature>
<evidence type="ECO:0000313" key="3">
    <source>
        <dbReference type="EMBL" id="MDT0611370.1"/>
    </source>
</evidence>
<organism evidence="3 4">
    <name type="scientific">Streptomyces lancefieldiae</name>
    <dbReference type="NCBI Taxonomy" id="3075520"/>
    <lineage>
        <taxon>Bacteria</taxon>
        <taxon>Bacillati</taxon>
        <taxon>Actinomycetota</taxon>
        <taxon>Actinomycetes</taxon>
        <taxon>Kitasatosporales</taxon>
        <taxon>Streptomycetaceae</taxon>
        <taxon>Streptomyces</taxon>
    </lineage>
</organism>
<reference evidence="3" key="1">
    <citation type="submission" date="2024-05" db="EMBL/GenBank/DDBJ databases">
        <title>30 novel species of actinomycetes from the DSMZ collection.</title>
        <authorList>
            <person name="Nouioui I."/>
        </authorList>
    </citation>
    <scope>NUCLEOTIDE SEQUENCE</scope>
    <source>
        <strain evidence="3">DSM 40712</strain>
    </source>
</reference>
<sequence>MSWTRGVLAVLAVCVLLTGSAGCGSSDTGEPEARDSATPVGRLLDDTDEEGRRYREVDGEHAPEVGIEVQPESDDSWDVRLTVRNFRFSPAGAAAKAVAGRGVAHLFLDGDLLTRLRGPEYRLAADLVPRGTHQVTVRLYADDGTVWAVDGKPVESTADLTASEPEPTAATEPGQSPEPGRASASGGAAEPSRASGPGGPSEPAVITVPGEIAETVVIGSRVVPGNAGDR</sequence>
<accession>A0ABU3AND6</accession>
<feature type="signal peptide" evidence="2">
    <location>
        <begin position="1"/>
        <end position="23"/>
    </location>
</feature>
<dbReference type="Proteomes" id="UP001180724">
    <property type="component" value="Unassembled WGS sequence"/>
</dbReference>
<keyword evidence="2" id="KW-0732">Signal</keyword>
<gene>
    <name evidence="3" type="ORF">RM812_14180</name>
</gene>
<dbReference type="RefSeq" id="WP_311572868.1">
    <property type="nucleotide sequence ID" value="NZ_JAVRFH010000011.1"/>
</dbReference>
<comment type="caution">
    <text evidence="3">The sequence shown here is derived from an EMBL/GenBank/DDBJ whole genome shotgun (WGS) entry which is preliminary data.</text>
</comment>
<evidence type="ECO:0000256" key="1">
    <source>
        <dbReference type="SAM" id="MobiDB-lite"/>
    </source>
</evidence>
<proteinExistence type="predicted"/>
<dbReference type="PROSITE" id="PS51257">
    <property type="entry name" value="PROKAR_LIPOPROTEIN"/>
    <property type="match status" value="1"/>
</dbReference>
<evidence type="ECO:0000313" key="4">
    <source>
        <dbReference type="Proteomes" id="UP001180724"/>
    </source>
</evidence>
<evidence type="ECO:0000256" key="2">
    <source>
        <dbReference type="SAM" id="SignalP"/>
    </source>
</evidence>
<evidence type="ECO:0008006" key="5">
    <source>
        <dbReference type="Google" id="ProtNLM"/>
    </source>
</evidence>
<feature type="region of interest" description="Disordered" evidence="1">
    <location>
        <begin position="23"/>
        <end position="49"/>
    </location>
</feature>
<protein>
    <recommendedName>
        <fullName evidence="5">Secreted protein</fullName>
    </recommendedName>
</protein>